<dbReference type="InterPro" id="IPR025724">
    <property type="entry name" value="GAG-pre-integrase_dom"/>
</dbReference>
<dbReference type="GO" id="GO:0003676">
    <property type="term" value="F:nucleic acid binding"/>
    <property type="evidence" value="ECO:0007669"/>
    <property type="project" value="InterPro"/>
</dbReference>
<evidence type="ECO:0000256" key="1">
    <source>
        <dbReference type="ARBA" id="ARBA00022670"/>
    </source>
</evidence>
<accession>A0AAV3PX21</accession>
<dbReference type="Gene3D" id="3.30.420.10">
    <property type="entry name" value="Ribonuclease H-like superfamily/Ribonuclease H"/>
    <property type="match status" value="1"/>
</dbReference>
<feature type="domain" description="GAG-pre-integrase" evidence="3">
    <location>
        <begin position="235"/>
        <end position="272"/>
    </location>
</feature>
<evidence type="ECO:0000313" key="6">
    <source>
        <dbReference type="Proteomes" id="UP001454036"/>
    </source>
</evidence>
<dbReference type="GO" id="GO:0008233">
    <property type="term" value="F:peptidase activity"/>
    <property type="evidence" value="ECO:0007669"/>
    <property type="project" value="UniProtKB-KW"/>
</dbReference>
<reference evidence="5 6" key="1">
    <citation type="submission" date="2024-01" db="EMBL/GenBank/DDBJ databases">
        <title>The complete chloroplast genome sequence of Lithospermum erythrorhizon: insights into the phylogenetic relationship among Boraginaceae species and the maternal lineages of purple gromwells.</title>
        <authorList>
            <person name="Okada T."/>
            <person name="Watanabe K."/>
        </authorList>
    </citation>
    <scope>NUCLEOTIDE SEQUENCE [LARGE SCALE GENOMIC DNA]</scope>
</reference>
<dbReference type="SUPFAM" id="SSF53098">
    <property type="entry name" value="Ribonuclease H-like"/>
    <property type="match status" value="1"/>
</dbReference>
<dbReference type="GO" id="GO:0006508">
    <property type="term" value="P:proteolysis"/>
    <property type="evidence" value="ECO:0007669"/>
    <property type="project" value="UniProtKB-KW"/>
</dbReference>
<dbReference type="Pfam" id="PF13976">
    <property type="entry name" value="gag_pre-integrs"/>
    <property type="match status" value="1"/>
</dbReference>
<organism evidence="5 6">
    <name type="scientific">Lithospermum erythrorhizon</name>
    <name type="common">Purple gromwell</name>
    <name type="synonym">Lithospermum officinale var. erythrorhizon</name>
    <dbReference type="NCBI Taxonomy" id="34254"/>
    <lineage>
        <taxon>Eukaryota</taxon>
        <taxon>Viridiplantae</taxon>
        <taxon>Streptophyta</taxon>
        <taxon>Embryophyta</taxon>
        <taxon>Tracheophyta</taxon>
        <taxon>Spermatophyta</taxon>
        <taxon>Magnoliopsida</taxon>
        <taxon>eudicotyledons</taxon>
        <taxon>Gunneridae</taxon>
        <taxon>Pentapetalae</taxon>
        <taxon>asterids</taxon>
        <taxon>lamiids</taxon>
        <taxon>Boraginales</taxon>
        <taxon>Boraginaceae</taxon>
        <taxon>Boraginoideae</taxon>
        <taxon>Lithospermeae</taxon>
        <taxon>Lithospermum</taxon>
    </lineage>
</organism>
<name>A0AAV3PX21_LITER</name>
<comment type="caution">
    <text evidence="5">The sequence shown here is derived from an EMBL/GenBank/DDBJ whole genome shotgun (WGS) entry which is preliminary data.</text>
</comment>
<keyword evidence="1" id="KW-0645">Protease</keyword>
<keyword evidence="6" id="KW-1185">Reference proteome</keyword>
<sequence>MLFHKWSKLTQTYTIVEEERKSLTRINMGLAKIVEDQKVEIGFLEGKIQSLTKGIKMMNSSTKILDEIQDKGKKDTSNSGIGCTTREAKKKRPVNKRWVASNSQHEKRKGHIAPYCYKIYGKSQRKYFLPKLQWVRKESILSNVVFTSLKATAWEGWYFDSGCSRHMTGNKSYLIKIEKLKGDCVTFGGGEKGKITGKGLKVAFTKETCDVNDNYNRIIMKGTRFSDNCYLWTPHPRSLSCRTKEDVEIWHRKLGHTNYRNIQQLISKEAVVTTRVLKLLHMDLMGPMQVESIGGKKYIYVCVDDFSRDTWVEFIREKSDAFDVFQQLAIQL</sequence>
<evidence type="ECO:0000259" key="3">
    <source>
        <dbReference type="Pfam" id="PF13976"/>
    </source>
</evidence>
<evidence type="ECO:0000259" key="4">
    <source>
        <dbReference type="Pfam" id="PF22936"/>
    </source>
</evidence>
<evidence type="ECO:0008006" key="7">
    <source>
        <dbReference type="Google" id="ProtNLM"/>
    </source>
</evidence>
<dbReference type="EMBL" id="BAABME010002409">
    <property type="protein sequence ID" value="GAA0154497.1"/>
    <property type="molecule type" value="Genomic_DNA"/>
</dbReference>
<evidence type="ECO:0000256" key="2">
    <source>
        <dbReference type="SAM" id="MobiDB-lite"/>
    </source>
</evidence>
<dbReference type="AlphaFoldDB" id="A0AAV3PX21"/>
<dbReference type="PANTHER" id="PTHR42648">
    <property type="entry name" value="TRANSPOSASE, PUTATIVE-RELATED"/>
    <property type="match status" value="1"/>
</dbReference>
<dbReference type="Proteomes" id="UP001454036">
    <property type="component" value="Unassembled WGS sequence"/>
</dbReference>
<keyword evidence="1" id="KW-0378">Hydrolase</keyword>
<evidence type="ECO:0000313" key="5">
    <source>
        <dbReference type="EMBL" id="GAA0154497.1"/>
    </source>
</evidence>
<gene>
    <name evidence="5" type="ORF">LIER_12456</name>
</gene>
<dbReference type="PANTHER" id="PTHR42648:SF21">
    <property type="entry name" value="CYSTEINE-RICH RLK (RECEPTOR-LIKE PROTEIN KINASE) 8"/>
    <property type="match status" value="1"/>
</dbReference>
<dbReference type="InterPro" id="IPR012337">
    <property type="entry name" value="RNaseH-like_sf"/>
</dbReference>
<dbReference type="InterPro" id="IPR036397">
    <property type="entry name" value="RNaseH_sf"/>
</dbReference>
<dbReference type="InterPro" id="IPR054722">
    <property type="entry name" value="PolX-like_BBD"/>
</dbReference>
<dbReference type="InterPro" id="IPR039537">
    <property type="entry name" value="Retrotran_Ty1/copia-like"/>
</dbReference>
<proteinExistence type="predicted"/>
<dbReference type="Pfam" id="PF22936">
    <property type="entry name" value="Pol_BBD"/>
    <property type="match status" value="1"/>
</dbReference>
<protein>
    <recommendedName>
        <fullName evidence="7">GAG-pre-integrase domain-containing protein</fullName>
    </recommendedName>
</protein>
<feature type="region of interest" description="Disordered" evidence="2">
    <location>
        <begin position="69"/>
        <end position="103"/>
    </location>
</feature>
<feature type="domain" description="Retrovirus-related Pol polyprotein from transposon TNT 1-94-like beta-barrel" evidence="4">
    <location>
        <begin position="157"/>
        <end position="199"/>
    </location>
</feature>